<keyword evidence="1" id="KW-0812">Transmembrane</keyword>
<gene>
    <name evidence="2" type="ORF">NCTC10797_01024</name>
</gene>
<reference evidence="2 3" key="1">
    <citation type="submission" date="2019-02" db="EMBL/GenBank/DDBJ databases">
        <authorList>
            <consortium name="Pathogen Informatics"/>
        </authorList>
    </citation>
    <scope>NUCLEOTIDE SEQUENCE [LARGE SCALE GENOMIC DNA]</scope>
    <source>
        <strain evidence="2 3">3012STDY6756504</strain>
    </source>
</reference>
<evidence type="ECO:0008006" key="4">
    <source>
        <dbReference type="Google" id="ProtNLM"/>
    </source>
</evidence>
<dbReference type="EMBL" id="LR215973">
    <property type="protein sequence ID" value="VFA97264.1"/>
    <property type="molecule type" value="Genomic_DNA"/>
</dbReference>
<protein>
    <recommendedName>
        <fullName evidence="4">Extracellular solute-binding protein</fullName>
    </recommendedName>
</protein>
<dbReference type="RefSeq" id="WP_130916195.1">
    <property type="nucleotide sequence ID" value="NZ_LR215973.1"/>
</dbReference>
<organism evidence="2 3">
    <name type="scientific">Nocardia cyriacigeorgica</name>
    <dbReference type="NCBI Taxonomy" id="135487"/>
    <lineage>
        <taxon>Bacteria</taxon>
        <taxon>Bacillati</taxon>
        <taxon>Actinomycetota</taxon>
        <taxon>Actinomycetes</taxon>
        <taxon>Mycobacteriales</taxon>
        <taxon>Nocardiaceae</taxon>
        <taxon>Nocardia</taxon>
    </lineage>
</organism>
<evidence type="ECO:0000313" key="2">
    <source>
        <dbReference type="EMBL" id="VFA97264.1"/>
    </source>
</evidence>
<proteinExistence type="predicted"/>
<dbReference type="AlphaFoldDB" id="A0A4U8VZ20"/>
<keyword evidence="1" id="KW-0472">Membrane</keyword>
<accession>A0A4U8VZ20</accession>
<name>A0A4U8VZ20_9NOCA</name>
<feature type="transmembrane region" description="Helical" evidence="1">
    <location>
        <begin position="111"/>
        <end position="131"/>
    </location>
</feature>
<sequence>MELDTVREEKAIRDLENRLVDSLPEATPEQVGSAVQNAHQRFDGLPIRDFVPILVERIVRRELDPEPVVEKVVTRIETVPEKSDNEIVDSNSDSRHLPETLRAVLRSRGRLVPILGVVGVLVVAAVAVAAVRDSDPAPATAAAAPLTVVEGVVGSEKMAFFEDPRVVDALAEHGIDVDVRPAGSRQIATSVELDNLDFAFPSSLPAAERIQREAGVSRQYTPFSSPMVIATFQPIVDVLIRAGVVKAGTVSTFDMSAYLDMVARGVQWDQIEGNTAYPVRKNVLVSTTDPRSSNSAAMYLAVASYVANGNAVVRGPAAEAHVLPLLSRLFLAQGYTENSSEGPFGEYLDAGMGPAPMVWAYEAQYVAAAVDGRIKPEMKLLYPSPTVLSRHALVPLNDDGDKVGQLLSTDPQLQALAAEHGFRTGDAAKFDAVTVANDVPVARDLIDVVDIPSYETLENLLNGVANSYN</sequence>
<keyword evidence="1" id="KW-1133">Transmembrane helix</keyword>
<dbReference type="NCBIfam" id="NF046112">
    <property type="entry name" value="MSMEG_6209_Nter"/>
    <property type="match status" value="1"/>
</dbReference>
<evidence type="ECO:0000256" key="1">
    <source>
        <dbReference type="SAM" id="Phobius"/>
    </source>
</evidence>
<dbReference type="Proteomes" id="UP000290439">
    <property type="component" value="Chromosome"/>
</dbReference>
<evidence type="ECO:0000313" key="3">
    <source>
        <dbReference type="Proteomes" id="UP000290439"/>
    </source>
</evidence>